<proteinExistence type="inferred from homology"/>
<protein>
    <recommendedName>
        <fullName evidence="4">Integration host factor subunit alpha</fullName>
    </recommendedName>
</protein>
<evidence type="ECO:0000256" key="2">
    <source>
        <dbReference type="RuleBase" id="RU003939"/>
    </source>
</evidence>
<dbReference type="AlphaFoldDB" id="A0A7S1YU55"/>
<dbReference type="CDD" id="cd13831">
    <property type="entry name" value="HU"/>
    <property type="match status" value="1"/>
</dbReference>
<dbReference type="GO" id="GO:0030527">
    <property type="term" value="F:structural constituent of chromatin"/>
    <property type="evidence" value="ECO:0007669"/>
    <property type="project" value="InterPro"/>
</dbReference>
<dbReference type="SUPFAM" id="SSF47729">
    <property type="entry name" value="IHF-like DNA-binding proteins"/>
    <property type="match status" value="1"/>
</dbReference>
<dbReference type="PRINTS" id="PR01727">
    <property type="entry name" value="DNABINDINGHU"/>
</dbReference>
<dbReference type="EMBL" id="HBGO01000891">
    <property type="protein sequence ID" value="CAD9319512.1"/>
    <property type="molecule type" value="Transcribed_RNA"/>
</dbReference>
<dbReference type="PANTHER" id="PTHR33175:SF3">
    <property type="entry name" value="DNA-BINDING PROTEIN HU-BETA"/>
    <property type="match status" value="1"/>
</dbReference>
<keyword evidence="1" id="KW-0238">DNA-binding</keyword>
<reference evidence="3" key="1">
    <citation type="submission" date="2021-01" db="EMBL/GenBank/DDBJ databases">
        <authorList>
            <person name="Corre E."/>
            <person name="Pelletier E."/>
            <person name="Niang G."/>
            <person name="Scheremetjew M."/>
            <person name="Finn R."/>
            <person name="Kale V."/>
            <person name="Holt S."/>
            <person name="Cochrane G."/>
            <person name="Meng A."/>
            <person name="Brown T."/>
            <person name="Cohen L."/>
        </authorList>
    </citation>
    <scope>NUCLEOTIDE SEQUENCE</scope>
    <source>
        <strain evidence="3">Grunow 1884</strain>
    </source>
</reference>
<gene>
    <name evidence="3" type="ORF">OSIN01602_LOCUS488</name>
</gene>
<evidence type="ECO:0000313" key="3">
    <source>
        <dbReference type="EMBL" id="CAD9319512.1"/>
    </source>
</evidence>
<dbReference type="InterPro" id="IPR000119">
    <property type="entry name" value="Hist_DNA-bd"/>
</dbReference>
<accession>A0A7S1YU55</accession>
<sequence length="154" mass="16622">MIVLCPLRRRLLSPRYRDLAASILRSELSSLSIFSSGGRKRSNELSCGSFSSLGDGGSSLTKSDLACLVSEDHGLTHAASRRIVDGVFDAIADSVVGGRPARISGFGTFDTAVTGERAGRNPHTGESIIIPETRRVRFRPHQALRDSVKGQRQK</sequence>
<evidence type="ECO:0008006" key="4">
    <source>
        <dbReference type="Google" id="ProtNLM"/>
    </source>
</evidence>
<evidence type="ECO:0000256" key="1">
    <source>
        <dbReference type="ARBA" id="ARBA00023125"/>
    </source>
</evidence>
<dbReference type="Pfam" id="PF00216">
    <property type="entry name" value="Bac_DNA_binding"/>
    <property type="match status" value="1"/>
</dbReference>
<dbReference type="PANTHER" id="PTHR33175">
    <property type="entry name" value="DNA-BINDING PROTEIN HU"/>
    <property type="match status" value="1"/>
</dbReference>
<dbReference type="InterPro" id="IPR010992">
    <property type="entry name" value="IHF-like_DNA-bd_dom_sf"/>
</dbReference>
<dbReference type="GO" id="GO:0003677">
    <property type="term" value="F:DNA binding"/>
    <property type="evidence" value="ECO:0007669"/>
    <property type="project" value="UniProtKB-KW"/>
</dbReference>
<dbReference type="Gene3D" id="4.10.520.10">
    <property type="entry name" value="IHF-like DNA-binding proteins"/>
    <property type="match status" value="1"/>
</dbReference>
<name>A0A7S1YU55_TRICV</name>
<organism evidence="3">
    <name type="scientific">Trieres chinensis</name>
    <name type="common">Marine centric diatom</name>
    <name type="synonym">Odontella sinensis</name>
    <dbReference type="NCBI Taxonomy" id="1514140"/>
    <lineage>
        <taxon>Eukaryota</taxon>
        <taxon>Sar</taxon>
        <taxon>Stramenopiles</taxon>
        <taxon>Ochrophyta</taxon>
        <taxon>Bacillariophyta</taxon>
        <taxon>Mediophyceae</taxon>
        <taxon>Biddulphiophycidae</taxon>
        <taxon>Eupodiscales</taxon>
        <taxon>Parodontellaceae</taxon>
        <taxon>Trieres</taxon>
    </lineage>
</organism>
<dbReference type="SMART" id="SM00411">
    <property type="entry name" value="BHL"/>
    <property type="match status" value="1"/>
</dbReference>
<comment type="similarity">
    <text evidence="2">Belongs to the bacterial histone-like protein family.</text>
</comment>